<dbReference type="SMART" id="SM00054">
    <property type="entry name" value="EFh"/>
    <property type="match status" value="2"/>
</dbReference>
<feature type="domain" description="EF-hand" evidence="2">
    <location>
        <begin position="90"/>
        <end position="123"/>
    </location>
</feature>
<accession>A0A1Y2A4F3</accession>
<dbReference type="InterPro" id="IPR018247">
    <property type="entry name" value="EF_Hand_1_Ca_BS"/>
</dbReference>
<sequence>MGMGGFGGPMGGFGGGWFPQNPFNYSPQPFNYGGGYNRMQAFMFPMGVSPAVIEKMEKASKAFREYDKDNTGTLDKEEWKNCIKSLNINIPSGDLNTLYSRIDRDNSGKITEREFCEWYSSCY</sequence>
<gene>
    <name evidence="3" type="ORF">LY90DRAFT_171122</name>
</gene>
<name>A0A1Y2A4F3_9FUNG</name>
<dbReference type="SUPFAM" id="SSF47473">
    <property type="entry name" value="EF-hand"/>
    <property type="match status" value="1"/>
</dbReference>
<proteinExistence type="predicted"/>
<dbReference type="OrthoDB" id="26525at2759"/>
<dbReference type="InterPro" id="IPR011992">
    <property type="entry name" value="EF-hand-dom_pair"/>
</dbReference>
<keyword evidence="1" id="KW-0106">Calcium</keyword>
<evidence type="ECO:0000313" key="4">
    <source>
        <dbReference type="Proteomes" id="UP000193920"/>
    </source>
</evidence>
<evidence type="ECO:0000256" key="1">
    <source>
        <dbReference type="ARBA" id="ARBA00022837"/>
    </source>
</evidence>
<keyword evidence="4" id="KW-1185">Reference proteome</keyword>
<reference evidence="3 4" key="1">
    <citation type="submission" date="2016-08" db="EMBL/GenBank/DDBJ databases">
        <title>A Parts List for Fungal Cellulosomes Revealed by Comparative Genomics.</title>
        <authorList>
            <consortium name="DOE Joint Genome Institute"/>
            <person name="Haitjema C.H."/>
            <person name="Gilmore S.P."/>
            <person name="Henske J.K."/>
            <person name="Solomon K.V."/>
            <person name="De Groot R."/>
            <person name="Kuo A."/>
            <person name="Mondo S.J."/>
            <person name="Salamov A.A."/>
            <person name="Labutti K."/>
            <person name="Zhao Z."/>
            <person name="Chiniquy J."/>
            <person name="Barry K."/>
            <person name="Brewer H.M."/>
            <person name="Purvine S.O."/>
            <person name="Wright A.T."/>
            <person name="Boxma B."/>
            <person name="Van Alen T."/>
            <person name="Hackstein J.H."/>
            <person name="Baker S.E."/>
            <person name="Grigoriev I.V."/>
            <person name="O'Malley M.A."/>
        </authorList>
    </citation>
    <scope>NUCLEOTIDE SEQUENCE [LARGE SCALE GENOMIC DNA]</scope>
    <source>
        <strain evidence="3 4">G1</strain>
    </source>
</reference>
<dbReference type="AlphaFoldDB" id="A0A1Y2A4F3"/>
<evidence type="ECO:0000259" key="2">
    <source>
        <dbReference type="PROSITE" id="PS50222"/>
    </source>
</evidence>
<comment type="caution">
    <text evidence="3">The sequence shown here is derived from an EMBL/GenBank/DDBJ whole genome shotgun (WGS) entry which is preliminary data.</text>
</comment>
<dbReference type="InterPro" id="IPR002048">
    <property type="entry name" value="EF_hand_dom"/>
</dbReference>
<dbReference type="PROSITE" id="PS00018">
    <property type="entry name" value="EF_HAND_1"/>
    <property type="match status" value="2"/>
</dbReference>
<dbReference type="PROSITE" id="PS50222">
    <property type="entry name" value="EF_HAND_2"/>
    <property type="match status" value="2"/>
</dbReference>
<dbReference type="Pfam" id="PF13499">
    <property type="entry name" value="EF-hand_7"/>
    <property type="match status" value="1"/>
</dbReference>
<organism evidence="3 4">
    <name type="scientific">Neocallimastix californiae</name>
    <dbReference type="NCBI Taxonomy" id="1754190"/>
    <lineage>
        <taxon>Eukaryota</taxon>
        <taxon>Fungi</taxon>
        <taxon>Fungi incertae sedis</taxon>
        <taxon>Chytridiomycota</taxon>
        <taxon>Chytridiomycota incertae sedis</taxon>
        <taxon>Neocallimastigomycetes</taxon>
        <taxon>Neocallimastigales</taxon>
        <taxon>Neocallimastigaceae</taxon>
        <taxon>Neocallimastix</taxon>
    </lineage>
</organism>
<evidence type="ECO:0000313" key="3">
    <source>
        <dbReference type="EMBL" id="ORY17374.1"/>
    </source>
</evidence>
<protein>
    <submittedName>
        <fullName evidence="3">EF-hand</fullName>
    </submittedName>
</protein>
<dbReference type="STRING" id="1754190.A0A1Y2A4F3"/>
<dbReference type="EMBL" id="MCOG01000327">
    <property type="protein sequence ID" value="ORY17374.1"/>
    <property type="molecule type" value="Genomic_DNA"/>
</dbReference>
<dbReference type="CDD" id="cd00051">
    <property type="entry name" value="EFh"/>
    <property type="match status" value="1"/>
</dbReference>
<dbReference type="GO" id="GO:0005509">
    <property type="term" value="F:calcium ion binding"/>
    <property type="evidence" value="ECO:0007669"/>
    <property type="project" value="InterPro"/>
</dbReference>
<dbReference type="Proteomes" id="UP000193920">
    <property type="component" value="Unassembled WGS sequence"/>
</dbReference>
<dbReference type="Gene3D" id="1.10.238.10">
    <property type="entry name" value="EF-hand"/>
    <property type="match status" value="1"/>
</dbReference>
<feature type="domain" description="EF-hand" evidence="2">
    <location>
        <begin position="54"/>
        <end position="89"/>
    </location>
</feature>